<evidence type="ECO:0000313" key="2">
    <source>
        <dbReference type="Proteomes" id="UP000281474"/>
    </source>
</evidence>
<gene>
    <name evidence="1" type="ORF">D5018_09895</name>
</gene>
<accession>A0A3L8Q0I5</accession>
<dbReference type="EMBL" id="QZEI01000025">
    <property type="protein sequence ID" value="RLV59872.1"/>
    <property type="molecule type" value="Genomic_DNA"/>
</dbReference>
<proteinExistence type="predicted"/>
<name>A0A3L8Q0I5_9GAMM</name>
<dbReference type="Proteomes" id="UP000281474">
    <property type="component" value="Unassembled WGS sequence"/>
</dbReference>
<reference evidence="1 2" key="1">
    <citation type="submission" date="2018-09" db="EMBL/GenBank/DDBJ databases">
        <title>Phylogeny of the Shewanellaceae, and recommendation for two new genera, Pseudoshewanella and Parashewanella.</title>
        <authorList>
            <person name="Wang G."/>
        </authorList>
    </citation>
    <scope>NUCLEOTIDE SEQUENCE [LARGE SCALE GENOMIC DNA]</scope>
    <source>
        <strain evidence="1 2">C51</strain>
    </source>
</reference>
<dbReference type="OrthoDB" id="9805202at2"/>
<keyword evidence="2" id="KW-1185">Reference proteome</keyword>
<protein>
    <submittedName>
        <fullName evidence="1">Uncharacterized protein</fullName>
    </submittedName>
</protein>
<sequence>MAQNNNDPLTRRDVGMEFLDVTDKAELALDTRSRNNGMQDDTWIVKNTSNYFIDNHLLAIIKGLPADVELANASGKTQEGEFPYLRVYLEGGVIKPAATMKMQLKFIDKRKQDNSQPFSYEITLKSGHGKP</sequence>
<evidence type="ECO:0000313" key="1">
    <source>
        <dbReference type="EMBL" id="RLV59872.1"/>
    </source>
</evidence>
<comment type="caution">
    <text evidence="1">The sequence shown here is derived from an EMBL/GenBank/DDBJ whole genome shotgun (WGS) entry which is preliminary data.</text>
</comment>
<dbReference type="AlphaFoldDB" id="A0A3L8Q0I5"/>
<organism evidence="1 2">
    <name type="scientific">Parashewanella curva</name>
    <dbReference type="NCBI Taxonomy" id="2338552"/>
    <lineage>
        <taxon>Bacteria</taxon>
        <taxon>Pseudomonadati</taxon>
        <taxon>Pseudomonadota</taxon>
        <taxon>Gammaproteobacteria</taxon>
        <taxon>Alteromonadales</taxon>
        <taxon>Shewanellaceae</taxon>
        <taxon>Parashewanella</taxon>
    </lineage>
</organism>